<evidence type="ECO:0000256" key="1">
    <source>
        <dbReference type="SAM" id="Phobius"/>
    </source>
</evidence>
<feature type="transmembrane region" description="Helical" evidence="1">
    <location>
        <begin position="7"/>
        <end position="28"/>
    </location>
</feature>
<keyword evidence="1" id="KW-1133">Transmembrane helix</keyword>
<reference evidence="2" key="1">
    <citation type="journal article" date="2014" name="Front. Microbiol.">
        <title>High frequency of phylogenetically diverse reductive dehalogenase-homologous genes in deep subseafloor sedimentary metagenomes.</title>
        <authorList>
            <person name="Kawai M."/>
            <person name="Futagami T."/>
            <person name="Toyoda A."/>
            <person name="Takaki Y."/>
            <person name="Nishi S."/>
            <person name="Hori S."/>
            <person name="Arai W."/>
            <person name="Tsubouchi T."/>
            <person name="Morono Y."/>
            <person name="Uchiyama I."/>
            <person name="Ito T."/>
            <person name="Fujiyama A."/>
            <person name="Inagaki F."/>
            <person name="Takami H."/>
        </authorList>
    </citation>
    <scope>NUCLEOTIDE SEQUENCE</scope>
    <source>
        <strain evidence="2">Expedition CK06-06</strain>
    </source>
</reference>
<organism evidence="2">
    <name type="scientific">marine sediment metagenome</name>
    <dbReference type="NCBI Taxonomy" id="412755"/>
    <lineage>
        <taxon>unclassified sequences</taxon>
        <taxon>metagenomes</taxon>
        <taxon>ecological metagenomes</taxon>
    </lineage>
</organism>
<gene>
    <name evidence="2" type="ORF">S03H2_45056</name>
</gene>
<comment type="caution">
    <text evidence="2">The sequence shown here is derived from an EMBL/GenBank/DDBJ whole genome shotgun (WGS) entry which is preliminary data.</text>
</comment>
<dbReference type="EMBL" id="BARU01028208">
    <property type="protein sequence ID" value="GAH67974.1"/>
    <property type="molecule type" value="Genomic_DNA"/>
</dbReference>
<keyword evidence="1" id="KW-0472">Membrane</keyword>
<name>X1IPF5_9ZZZZ</name>
<protein>
    <submittedName>
        <fullName evidence="2">Uncharacterized protein</fullName>
    </submittedName>
</protein>
<accession>X1IPF5</accession>
<proteinExistence type="predicted"/>
<evidence type="ECO:0000313" key="2">
    <source>
        <dbReference type="EMBL" id="GAH67974.1"/>
    </source>
</evidence>
<dbReference type="AlphaFoldDB" id="X1IPF5"/>
<keyword evidence="1" id="KW-0812">Transmembrane</keyword>
<sequence length="48" mass="5592">MFDGLKIETWIILQMIVLITILYTGWYLRKKKPDPPDLDGQPTTKKAT</sequence>